<feature type="transmembrane region" description="Helical" evidence="1">
    <location>
        <begin position="12"/>
        <end position="33"/>
    </location>
</feature>
<protein>
    <recommendedName>
        <fullName evidence="4">DUF2842 domain-containing protein</fullName>
    </recommendedName>
</protein>
<sequence length="70" mass="7771">MGLRTRRAVASLGIMIFLIGYIWVAIAVGGLIPDHPLALLTYYALAGTLWGLPLFPLLSWAEGKPFFKRR</sequence>
<comment type="caution">
    <text evidence="2">The sequence shown here is derived from an EMBL/GenBank/DDBJ whole genome shotgun (WGS) entry which is preliminary data.</text>
</comment>
<dbReference type="AlphaFoldDB" id="A0A258FC45"/>
<dbReference type="EMBL" id="NCEB01000050">
    <property type="protein sequence ID" value="OYX30085.1"/>
    <property type="molecule type" value="Genomic_DNA"/>
</dbReference>
<accession>A0A258FC45</accession>
<keyword evidence="1" id="KW-0812">Transmembrane</keyword>
<evidence type="ECO:0000256" key="1">
    <source>
        <dbReference type="SAM" id="Phobius"/>
    </source>
</evidence>
<keyword evidence="1" id="KW-1133">Transmembrane helix</keyword>
<dbReference type="Proteomes" id="UP000215595">
    <property type="component" value="Unassembled WGS sequence"/>
</dbReference>
<name>A0A258FC45_9CAUL</name>
<evidence type="ECO:0000313" key="2">
    <source>
        <dbReference type="EMBL" id="OYX30085.1"/>
    </source>
</evidence>
<dbReference type="InterPro" id="IPR021265">
    <property type="entry name" value="DUF2842"/>
</dbReference>
<proteinExistence type="predicted"/>
<keyword evidence="1" id="KW-0472">Membrane</keyword>
<evidence type="ECO:0008006" key="4">
    <source>
        <dbReference type="Google" id="ProtNLM"/>
    </source>
</evidence>
<reference evidence="2 3" key="1">
    <citation type="submission" date="2017-03" db="EMBL/GenBank/DDBJ databases">
        <title>Lifting the veil on microbial sulfur biogeochemistry in mining wastewaters.</title>
        <authorList>
            <person name="Kantor R.S."/>
            <person name="Colenbrander Nelson T."/>
            <person name="Marshall S."/>
            <person name="Bennett D."/>
            <person name="Apte S."/>
            <person name="Camacho D."/>
            <person name="Thomas B.C."/>
            <person name="Warren L.A."/>
            <person name="Banfield J.F."/>
        </authorList>
    </citation>
    <scope>NUCLEOTIDE SEQUENCE [LARGE SCALE GENOMIC DNA]</scope>
    <source>
        <strain evidence="2">32-69-9</strain>
    </source>
</reference>
<gene>
    <name evidence="2" type="ORF">B7Z01_14980</name>
</gene>
<organism evidence="2 3">
    <name type="scientific">Brevundimonas subvibrioides</name>
    <dbReference type="NCBI Taxonomy" id="74313"/>
    <lineage>
        <taxon>Bacteria</taxon>
        <taxon>Pseudomonadati</taxon>
        <taxon>Pseudomonadota</taxon>
        <taxon>Alphaproteobacteria</taxon>
        <taxon>Caulobacterales</taxon>
        <taxon>Caulobacteraceae</taxon>
        <taxon>Brevundimonas</taxon>
    </lineage>
</organism>
<feature type="transmembrane region" description="Helical" evidence="1">
    <location>
        <begin position="39"/>
        <end position="61"/>
    </location>
</feature>
<evidence type="ECO:0000313" key="3">
    <source>
        <dbReference type="Proteomes" id="UP000215595"/>
    </source>
</evidence>
<dbReference type="Pfam" id="PF11003">
    <property type="entry name" value="DUF2842"/>
    <property type="match status" value="1"/>
</dbReference>